<dbReference type="PANTHER" id="PTHR12558">
    <property type="entry name" value="CELL DIVISION CYCLE 16,23,27"/>
    <property type="match status" value="1"/>
</dbReference>
<sequence length="748" mass="84619">MSEIDELEATSAAATPSEPVEEVVDFAELKADVAALIESGEVDAAIQRLQTAGEQPDSTRYLDDNIWLYQQLAELCQAFDREPDALVAYERAYSLDPRNLAVLQPYARLLMQEKKSGVAAEVLRALLVHHKTELDAAALVWVYRSLGAHYEENGELEKSRHAYEKALLQDAEDARSLTGLLRVVGAVGEPGDVIEVRRKLIKSLDDASARSMALVAMGDDWKKTFNDAWRALDTYEEALEEDPTNTRALESIAKVAREIGDWRRLSRAYFTLHRLAETPQEKANWLIESSTVARQELWEPEKALAGFRMALELDPTRLDAFKVVTALLVDAKDWEGLEVAYLQLIAANQEIEEPDQKLLIVLWQKLGDLYLNHLERPGEALTAYTQASELFPHSYELHERVVELAEVNAEHADLALSHLHAMNELDPSKIETYERIGRVLLRRKEVDAAYLYLRTYQFLGGQLGDKAATFVERLNSPMVRVAKRPLSMDLLKRFVFSTKMPGDVSRVFGTIKPALTEWVGESRSKYDLKRRDRVKLNDPLAFNNLYRQIGASLGYTELPELWRKADQPGLINGALVPEGMIVGDELLGSGREKHIAFSVGKQLFLFLAPFYLAAIRPLSDMQTFFLLAAVLVKPELDFEKDEASKQVIKQLTKNVRGEDLKRLEHAVNKVLATQGDIDVATWVESVEDTANRVGFIYCDDLEVARDYLENEPQRFSARTVEQRMESLAAYAVSPRYRTLRRELNLTVD</sequence>
<dbReference type="PROSITE" id="PS50005">
    <property type="entry name" value="TPR"/>
    <property type="match status" value="1"/>
</dbReference>
<dbReference type="KEGG" id="bsed:DN745_05125"/>
<dbReference type="InterPro" id="IPR019734">
    <property type="entry name" value="TPR_rpt"/>
</dbReference>
<evidence type="ECO:0000313" key="2">
    <source>
        <dbReference type="Proteomes" id="UP000249799"/>
    </source>
</evidence>
<reference evidence="1 2" key="1">
    <citation type="submission" date="2018-06" db="EMBL/GenBank/DDBJ databases">
        <title>Lujinxingia sediminis gen. nov. sp. nov., a new facultative anaerobic member of the class Deltaproteobacteria, and proposal of Lujinxingaceae fam. nov.</title>
        <authorList>
            <person name="Guo L.-Y."/>
            <person name="Li C.-M."/>
            <person name="Wang S."/>
            <person name="Du Z.-J."/>
        </authorList>
    </citation>
    <scope>NUCLEOTIDE SEQUENCE [LARGE SCALE GENOMIC DNA]</scope>
    <source>
        <strain evidence="1 2">FA350</strain>
    </source>
</reference>
<dbReference type="Gene3D" id="1.25.40.10">
    <property type="entry name" value="Tetratricopeptide repeat domain"/>
    <property type="match status" value="3"/>
</dbReference>
<dbReference type="AlphaFoldDB" id="A0A2Z4FIJ1"/>
<keyword evidence="2" id="KW-1185">Reference proteome</keyword>
<dbReference type="SUPFAM" id="SSF48452">
    <property type="entry name" value="TPR-like"/>
    <property type="match status" value="2"/>
</dbReference>
<dbReference type="InterPro" id="IPR011990">
    <property type="entry name" value="TPR-like_helical_dom_sf"/>
</dbReference>
<evidence type="ECO:0000313" key="1">
    <source>
        <dbReference type="EMBL" id="AWV88752.1"/>
    </source>
</evidence>
<dbReference type="RefSeq" id="WP_111332735.1">
    <property type="nucleotide sequence ID" value="NZ_CP030032.1"/>
</dbReference>
<protein>
    <submittedName>
        <fullName evidence="1">Uncharacterized protein</fullName>
    </submittedName>
</protein>
<dbReference type="PANTHER" id="PTHR12558:SF13">
    <property type="entry name" value="CELL DIVISION CYCLE PROTEIN 27 HOMOLOG"/>
    <property type="match status" value="1"/>
</dbReference>
<dbReference type="OrthoDB" id="5244639at2"/>
<gene>
    <name evidence="1" type="ORF">DN745_05125</name>
</gene>
<dbReference type="SMART" id="SM00028">
    <property type="entry name" value="TPR"/>
    <property type="match status" value="3"/>
</dbReference>
<dbReference type="EMBL" id="CP030032">
    <property type="protein sequence ID" value="AWV88752.1"/>
    <property type="molecule type" value="Genomic_DNA"/>
</dbReference>
<name>A0A2Z4FIJ1_9DELT</name>
<accession>A0A2Z4FIJ1</accession>
<dbReference type="Proteomes" id="UP000249799">
    <property type="component" value="Chromosome"/>
</dbReference>
<proteinExistence type="predicted"/>
<organism evidence="1 2">
    <name type="scientific">Bradymonas sediminis</name>
    <dbReference type="NCBI Taxonomy" id="1548548"/>
    <lineage>
        <taxon>Bacteria</taxon>
        <taxon>Deltaproteobacteria</taxon>
        <taxon>Bradymonadales</taxon>
        <taxon>Bradymonadaceae</taxon>
        <taxon>Bradymonas</taxon>
    </lineage>
</organism>